<evidence type="ECO:0000256" key="1">
    <source>
        <dbReference type="ARBA" id="ARBA00022475"/>
    </source>
</evidence>
<organism evidence="8 9">
    <name type="scientific">Methylosinus trichosporium (strain ATCC 35070 / NCIMB 11131 / UNIQEM 75 / OB3b)</name>
    <dbReference type="NCBI Taxonomy" id="595536"/>
    <lineage>
        <taxon>Bacteria</taxon>
        <taxon>Pseudomonadati</taxon>
        <taxon>Pseudomonadota</taxon>
        <taxon>Alphaproteobacteria</taxon>
        <taxon>Hyphomicrobiales</taxon>
        <taxon>Methylocystaceae</taxon>
        <taxon>Methylosinus</taxon>
    </lineage>
</organism>
<dbReference type="Proteomes" id="UP000230709">
    <property type="component" value="Chromosome"/>
</dbReference>
<dbReference type="STRING" id="595536.GCA_000178815_02913"/>
<keyword evidence="9" id="KW-1185">Reference proteome</keyword>
<accession>A0A2D2D093</accession>
<reference evidence="9" key="1">
    <citation type="submission" date="2017-10" db="EMBL/GenBank/DDBJ databases">
        <title>Completed PacBio SMRT sequence of Methylosinus trichosporium OB3b reveals presence of a third large plasmid.</title>
        <authorList>
            <person name="Charles T.C."/>
            <person name="Lynch M.D.J."/>
            <person name="Heil J.R."/>
            <person name="Cheng J."/>
        </authorList>
    </citation>
    <scope>NUCLEOTIDE SEQUENCE [LARGE SCALE GENOMIC DNA]</scope>
    <source>
        <strain evidence="9">OB3b</strain>
    </source>
</reference>
<proteinExistence type="inferred from homology"/>
<dbReference type="SUPFAM" id="SSF53067">
    <property type="entry name" value="Actin-like ATPase domain"/>
    <property type="match status" value="2"/>
</dbReference>
<dbReference type="CDD" id="cd24048">
    <property type="entry name" value="ASKHA_NBD_FtsA"/>
    <property type="match status" value="1"/>
</dbReference>
<dbReference type="PANTHER" id="PTHR32432:SF4">
    <property type="entry name" value="CELL DIVISION PROTEIN FTSA"/>
    <property type="match status" value="1"/>
</dbReference>
<dbReference type="KEGG" id="mtw:CQW49_11265"/>
<comment type="similarity">
    <text evidence="5 6">Belongs to the FtsA/MreB family.</text>
</comment>
<keyword evidence="3 5" id="KW-0472">Membrane</keyword>
<dbReference type="AlphaFoldDB" id="A0A2D2D093"/>
<evidence type="ECO:0000256" key="5">
    <source>
        <dbReference type="HAMAP-Rule" id="MF_02033"/>
    </source>
</evidence>
<dbReference type="InterPro" id="IPR043129">
    <property type="entry name" value="ATPase_NBD"/>
</dbReference>
<dbReference type="InterPro" id="IPR003494">
    <property type="entry name" value="SHS2_FtsA"/>
</dbReference>
<dbReference type="SMART" id="SM00842">
    <property type="entry name" value="FtsA"/>
    <property type="match status" value="1"/>
</dbReference>
<evidence type="ECO:0000256" key="2">
    <source>
        <dbReference type="ARBA" id="ARBA00022618"/>
    </source>
</evidence>
<evidence type="ECO:0000256" key="6">
    <source>
        <dbReference type="PIRNR" id="PIRNR003101"/>
    </source>
</evidence>
<evidence type="ECO:0000259" key="7">
    <source>
        <dbReference type="SMART" id="SM00842"/>
    </source>
</evidence>
<keyword evidence="1 5" id="KW-1003">Cell membrane</keyword>
<dbReference type="PANTHER" id="PTHR32432">
    <property type="entry name" value="CELL DIVISION PROTEIN FTSA-RELATED"/>
    <property type="match status" value="1"/>
</dbReference>
<name>A0A2D2D093_METT3</name>
<dbReference type="InterPro" id="IPR050696">
    <property type="entry name" value="FtsA/MreB"/>
</dbReference>
<feature type="domain" description="SHS2" evidence="7">
    <location>
        <begin position="21"/>
        <end position="218"/>
    </location>
</feature>
<evidence type="ECO:0000256" key="4">
    <source>
        <dbReference type="ARBA" id="ARBA00023306"/>
    </source>
</evidence>
<comment type="subcellular location">
    <subcellularLocation>
        <location evidence="5">Cell membrane</location>
        <topology evidence="5">Peripheral membrane protein</topology>
        <orientation evidence="5">Cytoplasmic side</orientation>
    </subcellularLocation>
    <text evidence="5">Localizes to the Z ring in an FtsZ-dependent manner. Targeted to the membrane through a conserved C-terminal amphipathic helix.</text>
</comment>
<dbReference type="GO" id="GO:0043093">
    <property type="term" value="P:FtsZ-dependent cytokinesis"/>
    <property type="evidence" value="ECO:0007669"/>
    <property type="project" value="UniProtKB-UniRule"/>
</dbReference>
<dbReference type="GO" id="GO:0009898">
    <property type="term" value="C:cytoplasmic side of plasma membrane"/>
    <property type="evidence" value="ECO:0007669"/>
    <property type="project" value="UniProtKB-UniRule"/>
</dbReference>
<dbReference type="NCBIfam" id="TIGR01174">
    <property type="entry name" value="ftsA"/>
    <property type="match status" value="1"/>
</dbReference>
<comment type="function">
    <text evidence="5 6">Cell division protein that is involved in the assembly of the Z ring. May serve as a membrane anchor for the Z ring.</text>
</comment>
<dbReference type="Pfam" id="PF14450">
    <property type="entry name" value="FtsA"/>
    <property type="match status" value="1"/>
</dbReference>
<dbReference type="RefSeq" id="WP_003615778.1">
    <property type="nucleotide sequence ID" value="NZ_ADVE02000001.1"/>
</dbReference>
<keyword evidence="4 5" id="KW-0131">Cell cycle</keyword>
<protein>
    <recommendedName>
        <fullName evidence="5 6">Cell division protein FtsA</fullName>
    </recommendedName>
</protein>
<keyword evidence="2 5" id="KW-0132">Cell division</keyword>
<evidence type="ECO:0000256" key="3">
    <source>
        <dbReference type="ARBA" id="ARBA00023136"/>
    </source>
</evidence>
<evidence type="ECO:0000313" key="9">
    <source>
        <dbReference type="Proteomes" id="UP000230709"/>
    </source>
</evidence>
<sequence>MRTRLFPPRMKQLSARRSATIAVLDVGTSKIACLIARLSPVGGDGPSARGRTHRARVLGIGHQRSRGVKAGQIVDMEEAEAAIRRTVDAAERMARTQVDSVIITASGGRLASQHFAAKTRIDGAAVAASDVHRVLEASATHVTERGRVVLHSLPTGFSLDGACGIREPAGMVGAELGVDLHVASVDQASMRNLLVAIERAHLSIEAAAAAPYVAGLAVLEADEAELGAIVIDMGAGGASVAVFSGGAVVHTDAVTLGGNHVTMDIARGLDCRLADAERLKTLYGAAIASPSDERETVAFDHVGESGEHSASAPKSHLVRIIRPRVEETLEFLRDRLAASGYPAHAGRRIVLTGGACLLTGLPEASRRILGGQVRVGRPAGIDGLPESARSPAFAAAVGLLVYPQFAGREYFEPRREQETRGTGTGGYMSRVGQWLKDSF</sequence>
<dbReference type="InterPro" id="IPR020823">
    <property type="entry name" value="Cell_div_FtsA"/>
</dbReference>
<dbReference type="PIRSF" id="PIRSF003101">
    <property type="entry name" value="FtsA"/>
    <property type="match status" value="1"/>
</dbReference>
<dbReference type="HAMAP" id="MF_02033">
    <property type="entry name" value="FtsA"/>
    <property type="match status" value="1"/>
</dbReference>
<dbReference type="Gene3D" id="3.30.420.40">
    <property type="match status" value="2"/>
</dbReference>
<comment type="subunit">
    <text evidence="5">Self-interacts. Interacts with FtsZ.</text>
</comment>
<gene>
    <name evidence="5 8" type="primary">ftsA</name>
    <name evidence="8" type="ORF">CQW49_11265</name>
</gene>
<dbReference type="EMBL" id="CP023737">
    <property type="protein sequence ID" value="ATQ68396.1"/>
    <property type="molecule type" value="Genomic_DNA"/>
</dbReference>
<evidence type="ECO:0000313" key="8">
    <source>
        <dbReference type="EMBL" id="ATQ68396.1"/>
    </source>
</evidence>
<dbReference type="GO" id="GO:0032153">
    <property type="term" value="C:cell division site"/>
    <property type="evidence" value="ECO:0007669"/>
    <property type="project" value="UniProtKB-UniRule"/>
</dbReference>
<dbReference type="Pfam" id="PF02491">
    <property type="entry name" value="SHS2_FTSA"/>
    <property type="match status" value="1"/>
</dbReference>